<evidence type="ECO:0000313" key="2">
    <source>
        <dbReference type="Proteomes" id="UP000789396"/>
    </source>
</evidence>
<dbReference type="AlphaFoldDB" id="A0A9N9IE94"/>
<dbReference type="OrthoDB" id="2475308at2759"/>
<reference evidence="1" key="1">
    <citation type="submission" date="2021-06" db="EMBL/GenBank/DDBJ databases">
        <authorList>
            <person name="Kallberg Y."/>
            <person name="Tangrot J."/>
            <person name="Rosling A."/>
        </authorList>
    </citation>
    <scope>NUCLEOTIDE SEQUENCE</scope>
    <source>
        <strain evidence="1">IN212</strain>
    </source>
</reference>
<protein>
    <submittedName>
        <fullName evidence="1">17883_t:CDS:1</fullName>
    </submittedName>
</protein>
<proteinExistence type="predicted"/>
<sequence>MSNFISAHDLIETNTVPNASNELESIDRTEDNIQRYIKKSKVKNTAACTQKWVRALQNYYGKCMELQDQGLGEIDQSKELT</sequence>
<comment type="caution">
    <text evidence="1">The sequence shown here is derived from an EMBL/GenBank/DDBJ whole genome shotgun (WGS) entry which is preliminary data.</text>
</comment>
<accession>A0A9N9IE94</accession>
<organism evidence="1 2">
    <name type="scientific">Racocetra fulgida</name>
    <dbReference type="NCBI Taxonomy" id="60492"/>
    <lineage>
        <taxon>Eukaryota</taxon>
        <taxon>Fungi</taxon>
        <taxon>Fungi incertae sedis</taxon>
        <taxon>Mucoromycota</taxon>
        <taxon>Glomeromycotina</taxon>
        <taxon>Glomeromycetes</taxon>
        <taxon>Diversisporales</taxon>
        <taxon>Gigasporaceae</taxon>
        <taxon>Racocetra</taxon>
    </lineage>
</organism>
<gene>
    <name evidence="1" type="ORF">RFULGI_LOCUS12216</name>
</gene>
<dbReference type="EMBL" id="CAJVPZ010028676">
    <property type="protein sequence ID" value="CAG8732055.1"/>
    <property type="molecule type" value="Genomic_DNA"/>
</dbReference>
<evidence type="ECO:0000313" key="1">
    <source>
        <dbReference type="EMBL" id="CAG8732055.1"/>
    </source>
</evidence>
<name>A0A9N9IE94_9GLOM</name>
<keyword evidence="2" id="KW-1185">Reference proteome</keyword>
<dbReference type="Proteomes" id="UP000789396">
    <property type="component" value="Unassembled WGS sequence"/>
</dbReference>